<name>A0A543CTI3_9ACTN</name>
<dbReference type="EMBL" id="VFOZ01000001">
    <property type="protein sequence ID" value="TQM00404.1"/>
    <property type="molecule type" value="Genomic_DNA"/>
</dbReference>
<comment type="caution">
    <text evidence="2">The sequence shown here is derived from an EMBL/GenBank/DDBJ whole genome shotgun (WGS) entry which is preliminary data.</text>
</comment>
<evidence type="ECO:0008006" key="4">
    <source>
        <dbReference type="Google" id="ProtNLM"/>
    </source>
</evidence>
<evidence type="ECO:0000256" key="1">
    <source>
        <dbReference type="SAM" id="Phobius"/>
    </source>
</evidence>
<keyword evidence="1" id="KW-0812">Transmembrane</keyword>
<accession>A0A543CTI3</accession>
<keyword evidence="3" id="KW-1185">Reference proteome</keyword>
<gene>
    <name evidence="2" type="ORF">FB559_6117</name>
</gene>
<dbReference type="RefSeq" id="WP_281286303.1">
    <property type="nucleotide sequence ID" value="NZ_VFOZ01000001.1"/>
</dbReference>
<evidence type="ECO:0000313" key="2">
    <source>
        <dbReference type="EMBL" id="TQM00404.1"/>
    </source>
</evidence>
<dbReference type="PROSITE" id="PS51257">
    <property type="entry name" value="PROKAR_LIPOPROTEIN"/>
    <property type="match status" value="1"/>
</dbReference>
<keyword evidence="1" id="KW-1133">Transmembrane helix</keyword>
<evidence type="ECO:0000313" key="3">
    <source>
        <dbReference type="Proteomes" id="UP000316096"/>
    </source>
</evidence>
<dbReference type="Proteomes" id="UP000316096">
    <property type="component" value="Unassembled WGS sequence"/>
</dbReference>
<sequence>MHQRPAHDRPAGGALHWTVVAIAAAAVACCLIGLVVSTAYAG</sequence>
<feature type="transmembrane region" description="Helical" evidence="1">
    <location>
        <begin position="14"/>
        <end position="41"/>
    </location>
</feature>
<keyword evidence="1" id="KW-0472">Membrane</keyword>
<proteinExistence type="predicted"/>
<protein>
    <recommendedName>
        <fullName evidence="4">Lipoprotein</fullName>
    </recommendedName>
</protein>
<reference evidence="2 3" key="1">
    <citation type="submission" date="2019-06" db="EMBL/GenBank/DDBJ databases">
        <title>Sequencing the genomes of 1000 actinobacteria strains.</title>
        <authorList>
            <person name="Klenk H.-P."/>
        </authorList>
    </citation>
    <scope>NUCLEOTIDE SEQUENCE [LARGE SCALE GENOMIC DNA]</scope>
    <source>
        <strain evidence="2 3">DSM 102200</strain>
    </source>
</reference>
<dbReference type="AlphaFoldDB" id="A0A543CTI3"/>
<organism evidence="2 3">
    <name type="scientific">Actinoallomurus bryophytorum</name>
    <dbReference type="NCBI Taxonomy" id="1490222"/>
    <lineage>
        <taxon>Bacteria</taxon>
        <taxon>Bacillati</taxon>
        <taxon>Actinomycetota</taxon>
        <taxon>Actinomycetes</taxon>
        <taxon>Streptosporangiales</taxon>
        <taxon>Thermomonosporaceae</taxon>
        <taxon>Actinoallomurus</taxon>
    </lineage>
</organism>